<evidence type="ECO:0000313" key="2">
    <source>
        <dbReference type="Proteomes" id="UP000255129"/>
    </source>
</evidence>
<organism evidence="1 2">
    <name type="scientific">Providencia rustigianii</name>
    <dbReference type="NCBI Taxonomy" id="158850"/>
    <lineage>
        <taxon>Bacteria</taxon>
        <taxon>Pseudomonadati</taxon>
        <taxon>Pseudomonadota</taxon>
        <taxon>Gammaproteobacteria</taxon>
        <taxon>Enterobacterales</taxon>
        <taxon>Morganellaceae</taxon>
        <taxon>Providencia</taxon>
    </lineage>
</organism>
<proteinExistence type="predicted"/>
<dbReference type="EMBL" id="UGUA01000002">
    <property type="protein sequence ID" value="SUC35155.1"/>
    <property type="molecule type" value="Genomic_DNA"/>
</dbReference>
<dbReference type="Pfam" id="PF09611">
    <property type="entry name" value="Cas_Csy1"/>
    <property type="match status" value="1"/>
</dbReference>
<dbReference type="InterPro" id="IPR013397">
    <property type="entry name" value="CRISPR-assoc_prot_Csy1"/>
</dbReference>
<reference evidence="1 2" key="1">
    <citation type="submission" date="2018-06" db="EMBL/GenBank/DDBJ databases">
        <authorList>
            <consortium name="Pathogen Informatics"/>
            <person name="Doyle S."/>
        </authorList>
    </citation>
    <scope>NUCLEOTIDE SEQUENCE [LARGE SCALE GENOMIC DNA]</scope>
    <source>
        <strain evidence="1 2">NCTC12026</strain>
    </source>
</reference>
<dbReference type="Proteomes" id="UP000255129">
    <property type="component" value="Unassembled WGS sequence"/>
</dbReference>
<dbReference type="RefSeq" id="WP_115164165.1">
    <property type="nucleotide sequence ID" value="NZ_AP018946.1"/>
</dbReference>
<name>A0A379G2K3_9GAMM</name>
<dbReference type="AlphaFoldDB" id="A0A379G2K3"/>
<gene>
    <name evidence="1" type="ORF">NCTC12026_01538</name>
</gene>
<dbReference type="OrthoDB" id="9815616at2"/>
<accession>A0A379G2K3</accession>
<protein>
    <submittedName>
        <fullName evidence="1">CRISPR type I-F/YPEST-associated protein Csy1</fullName>
    </submittedName>
</protein>
<evidence type="ECO:0000313" key="1">
    <source>
        <dbReference type="EMBL" id="SUC35155.1"/>
    </source>
</evidence>
<dbReference type="NCBIfam" id="TIGR02564">
    <property type="entry name" value="cas_Csy1"/>
    <property type="match status" value="1"/>
</dbReference>
<sequence length="421" mass="48209">MLDPAIDAFFVERKEGWFKKNVKALMNESELQQLLQECDAVFSLARWLPNAAKRAGQISLSTHPCTFSHPSSRKNKNGYVTAILAETEHTNDGFLRSGNVAVETDALGNAAALDVYKFLTLKLQDNKTLLAHIQDETDLAKSVLAQGDESYQVLRDGFLEMASTDDSVITSSKIKQVYFPVWLEEIEYHLLSPLTPSGLVFELRQRIDAIRYSEQTKVLRDLKRKGEYSKVGYKEIYNITTIGYGGTKPQNISVLNNQNAGKAYLLSSLPPRIIQRKLRLPNSNFFSDTLNPWQVKETLDAFHGLISLPKELRNSRFIEYRDKRIQEYMDYIMLTMWEVRRAFEQADARLPTGLLKEQQIWLFPNQQRDSSDEWLSLIVGSVAQYFIQHYKKIMGKKAIILGNDEFAVVKAQIANNKELLR</sequence>